<dbReference type="Pfam" id="PF03692">
    <property type="entry name" value="CxxCxxCC"/>
    <property type="match status" value="1"/>
</dbReference>
<evidence type="ECO:0000313" key="1">
    <source>
        <dbReference type="EMBL" id="TVY08354.1"/>
    </source>
</evidence>
<dbReference type="RefSeq" id="WP_144849853.1">
    <property type="nucleotide sequence ID" value="NZ_VNJI01000024.1"/>
</dbReference>
<name>A0A559K8B5_9BACL</name>
<accession>A0A559K8B5</accession>
<evidence type="ECO:0000313" key="2">
    <source>
        <dbReference type="Proteomes" id="UP000317036"/>
    </source>
</evidence>
<protein>
    <submittedName>
        <fullName evidence="1">YkgJ family cysteine cluster protein</fullName>
    </submittedName>
</protein>
<dbReference type="AlphaFoldDB" id="A0A559K8B5"/>
<keyword evidence="2" id="KW-1185">Reference proteome</keyword>
<dbReference type="OrthoDB" id="9810361at2"/>
<reference evidence="1 2" key="1">
    <citation type="submission" date="2019-07" db="EMBL/GenBank/DDBJ databases">
        <authorList>
            <person name="Kim J."/>
        </authorList>
    </citation>
    <scope>NUCLEOTIDE SEQUENCE [LARGE SCALE GENOMIC DNA]</scope>
    <source>
        <strain evidence="1 2">JC52</strain>
    </source>
</reference>
<organism evidence="1 2">
    <name type="scientific">Paenibacillus cremeus</name>
    <dbReference type="NCBI Taxonomy" id="2163881"/>
    <lineage>
        <taxon>Bacteria</taxon>
        <taxon>Bacillati</taxon>
        <taxon>Bacillota</taxon>
        <taxon>Bacilli</taxon>
        <taxon>Bacillales</taxon>
        <taxon>Paenibacillaceae</taxon>
        <taxon>Paenibacillus</taxon>
    </lineage>
</organism>
<sequence length="103" mass="12037">MLSDFPCNECGLCCSNINGISELQDYDQGDGVCKYLKDNKCQIYENRPEVCRVNIMYQKHFSSTFTKEAFYIENLKICRELQSNFGIPTNKLIKLDYIDKKQE</sequence>
<comment type="caution">
    <text evidence="1">The sequence shown here is derived from an EMBL/GenBank/DDBJ whole genome shotgun (WGS) entry which is preliminary data.</text>
</comment>
<dbReference type="Proteomes" id="UP000317036">
    <property type="component" value="Unassembled WGS sequence"/>
</dbReference>
<dbReference type="InterPro" id="IPR005358">
    <property type="entry name" value="Puta_zinc/iron-chelating_dom"/>
</dbReference>
<gene>
    <name evidence="1" type="ORF">FPZ49_19095</name>
</gene>
<proteinExistence type="predicted"/>
<dbReference type="EMBL" id="VNJI01000024">
    <property type="protein sequence ID" value="TVY08354.1"/>
    <property type="molecule type" value="Genomic_DNA"/>
</dbReference>